<evidence type="ECO:0008006" key="4">
    <source>
        <dbReference type="Google" id="ProtNLM"/>
    </source>
</evidence>
<evidence type="ECO:0000313" key="2">
    <source>
        <dbReference type="EMBL" id="OZJ03596.1"/>
    </source>
</evidence>
<evidence type="ECO:0000313" key="3">
    <source>
        <dbReference type="Proteomes" id="UP000242875"/>
    </source>
</evidence>
<keyword evidence="1" id="KW-0812">Transmembrane</keyword>
<dbReference type="OrthoDB" id="1894652at2759"/>
<sequence>MWESSTPSTPFTLRSTIPIDDTLGLPIPAPIIYNDTSSFLKSWLDQPLDRVLVQVRVEDDVSGLVGEGYTTLCHLMASGWQDELTVVLKPNHSFAGIAYHALRTGECLKNAPATVQPLTTHVKLAHAEPGALPGVVAVKAPVDPNGPPEEQEKTFFQKYWFLLVGIAMLVLTSGGGGGESSS</sequence>
<evidence type="ECO:0000256" key="1">
    <source>
        <dbReference type="SAM" id="Phobius"/>
    </source>
</evidence>
<keyword evidence="3" id="KW-1185">Reference proteome</keyword>
<gene>
    <name evidence="2" type="ORF">BZG36_03038</name>
</gene>
<organism evidence="2 3">
    <name type="scientific">Bifiguratus adelaidae</name>
    <dbReference type="NCBI Taxonomy" id="1938954"/>
    <lineage>
        <taxon>Eukaryota</taxon>
        <taxon>Fungi</taxon>
        <taxon>Fungi incertae sedis</taxon>
        <taxon>Mucoromycota</taxon>
        <taxon>Mucoromycotina</taxon>
        <taxon>Endogonomycetes</taxon>
        <taxon>Endogonales</taxon>
        <taxon>Endogonales incertae sedis</taxon>
        <taxon>Bifiguratus</taxon>
    </lineage>
</organism>
<feature type="transmembrane region" description="Helical" evidence="1">
    <location>
        <begin position="159"/>
        <end position="178"/>
    </location>
</feature>
<accession>A0A261XYZ8</accession>
<keyword evidence="1" id="KW-0472">Membrane</keyword>
<comment type="caution">
    <text evidence="2">The sequence shown here is derived from an EMBL/GenBank/DDBJ whole genome shotgun (WGS) entry which is preliminary data.</text>
</comment>
<reference evidence="2 3" key="1">
    <citation type="journal article" date="2017" name="Mycologia">
        <title>Bifiguratus adelaidae, gen. et sp. nov., a new member of Mucoromycotina in endophytic and soil-dwelling habitats.</title>
        <authorList>
            <person name="Torres-Cruz T.J."/>
            <person name="Billingsley Tobias T.L."/>
            <person name="Almatruk M."/>
            <person name="Hesse C."/>
            <person name="Kuske C.R."/>
            <person name="Desiro A."/>
            <person name="Benucci G.M."/>
            <person name="Bonito G."/>
            <person name="Stajich J.E."/>
            <person name="Dunlap C."/>
            <person name="Arnold A.E."/>
            <person name="Porras-Alfaro A."/>
        </authorList>
    </citation>
    <scope>NUCLEOTIDE SEQUENCE [LARGE SCALE GENOMIC DNA]</scope>
    <source>
        <strain evidence="2 3">AZ0501</strain>
    </source>
</reference>
<dbReference type="AlphaFoldDB" id="A0A261XYZ8"/>
<dbReference type="EMBL" id="MVBO01000078">
    <property type="protein sequence ID" value="OZJ03596.1"/>
    <property type="molecule type" value="Genomic_DNA"/>
</dbReference>
<dbReference type="Proteomes" id="UP000242875">
    <property type="component" value="Unassembled WGS sequence"/>
</dbReference>
<protein>
    <recommendedName>
        <fullName evidence="4">ER membrane protein complex subunit 10</fullName>
    </recommendedName>
</protein>
<dbReference type="CDD" id="cd22209">
    <property type="entry name" value="EMC10"/>
    <property type="match status" value="1"/>
</dbReference>
<proteinExistence type="predicted"/>
<name>A0A261XYZ8_9FUNG</name>
<keyword evidence="1" id="KW-1133">Transmembrane helix</keyword>